<feature type="domain" description="Protealysin N-terminal propeptide" evidence="11">
    <location>
        <begin position="8"/>
        <end position="45"/>
    </location>
</feature>
<feature type="domain" description="Peptidase M4" evidence="9">
    <location>
        <begin position="64"/>
        <end position="171"/>
    </location>
</feature>
<feature type="domain" description="Peptidase M4 C-terminal" evidence="10">
    <location>
        <begin position="174"/>
        <end position="224"/>
    </location>
</feature>
<evidence type="ECO:0000256" key="6">
    <source>
        <dbReference type="ARBA" id="ARBA00023049"/>
    </source>
</evidence>
<comment type="cofactor">
    <cofactor evidence="7">
        <name>Zn(2+)</name>
        <dbReference type="ChEBI" id="CHEBI:29105"/>
    </cofactor>
</comment>
<dbReference type="SUPFAM" id="SSF55486">
    <property type="entry name" value="Metalloproteases ('zincins'), catalytic domain"/>
    <property type="match status" value="1"/>
</dbReference>
<keyword evidence="5 7" id="KW-0862">Zinc</keyword>
<dbReference type="KEGG" id="sof:NCTC11214_03052"/>
<dbReference type="InterPro" id="IPR032475">
    <property type="entry name" value="Protealysin_N_PP"/>
</dbReference>
<dbReference type="InterPro" id="IPR027268">
    <property type="entry name" value="Peptidase_M4/M1_CTD_sf"/>
</dbReference>
<dbReference type="Pfam" id="PF01447">
    <property type="entry name" value="Peptidase_M4"/>
    <property type="match status" value="1"/>
</dbReference>
<evidence type="ECO:0000256" key="2">
    <source>
        <dbReference type="ARBA" id="ARBA00022670"/>
    </source>
</evidence>
<dbReference type="GO" id="GO:0004222">
    <property type="term" value="F:metalloendopeptidase activity"/>
    <property type="evidence" value="ECO:0007669"/>
    <property type="project" value="UniProtKB-UniRule"/>
</dbReference>
<dbReference type="PANTHER" id="PTHR43579">
    <property type="match status" value="1"/>
</dbReference>
<gene>
    <name evidence="12" type="primary">prtS</name>
    <name evidence="12" type="ORF">NCTC11214_03052</name>
</gene>
<dbReference type="GO" id="GO:0005576">
    <property type="term" value="C:extracellular region"/>
    <property type="evidence" value="ECO:0007669"/>
    <property type="project" value="UniProtKB-SubCell"/>
</dbReference>
<evidence type="ECO:0000256" key="8">
    <source>
        <dbReference type="SAM" id="MobiDB-lite"/>
    </source>
</evidence>
<dbReference type="AlphaFoldDB" id="A0A3S4EWH5"/>
<reference evidence="12 13" key="1">
    <citation type="submission" date="2018-12" db="EMBL/GenBank/DDBJ databases">
        <authorList>
            <consortium name="Pathogen Informatics"/>
        </authorList>
    </citation>
    <scope>NUCLEOTIDE SEQUENCE [LARGE SCALE GENOMIC DNA]</scope>
    <source>
        <strain evidence="12 13">NCTC11214</strain>
    </source>
</reference>
<dbReference type="Proteomes" id="UP000281391">
    <property type="component" value="Chromosome"/>
</dbReference>
<dbReference type="PRINTS" id="PR00730">
    <property type="entry name" value="THERMOLYSIN"/>
</dbReference>
<keyword evidence="6 7" id="KW-0482">Metalloprotease</keyword>
<evidence type="ECO:0000259" key="11">
    <source>
        <dbReference type="Pfam" id="PF16485"/>
    </source>
</evidence>
<dbReference type="InterPro" id="IPR023612">
    <property type="entry name" value="Peptidase_M4"/>
</dbReference>
<comment type="function">
    <text evidence="7">Extracellular zinc metalloprotease.</text>
</comment>
<keyword evidence="4 7" id="KW-0378">Hydrolase</keyword>
<dbReference type="PANTHER" id="PTHR43579:SF1">
    <property type="entry name" value="NEUTRAL METALLOPROTEINASE"/>
    <property type="match status" value="1"/>
</dbReference>
<keyword evidence="7" id="KW-0964">Secreted</keyword>
<evidence type="ECO:0000256" key="5">
    <source>
        <dbReference type="ARBA" id="ARBA00022833"/>
    </source>
</evidence>
<keyword evidence="2 7" id="KW-0645">Protease</keyword>
<comment type="similarity">
    <text evidence="1 7">Belongs to the peptidase M4 family.</text>
</comment>
<comment type="subcellular location">
    <subcellularLocation>
        <location evidence="7">Secreted</location>
    </subcellularLocation>
</comment>
<dbReference type="EMBL" id="LR134117">
    <property type="protein sequence ID" value="VDZ59367.1"/>
    <property type="molecule type" value="Genomic_DNA"/>
</dbReference>
<dbReference type="EC" id="3.4.24.-" evidence="7"/>
<dbReference type="Pfam" id="PF02868">
    <property type="entry name" value="Peptidase_M4_C"/>
    <property type="match status" value="1"/>
</dbReference>
<organism evidence="12 13">
    <name type="scientific">Serratia odorifera</name>
    <dbReference type="NCBI Taxonomy" id="618"/>
    <lineage>
        <taxon>Bacteria</taxon>
        <taxon>Pseudomonadati</taxon>
        <taxon>Pseudomonadota</taxon>
        <taxon>Gammaproteobacteria</taxon>
        <taxon>Enterobacterales</taxon>
        <taxon>Yersiniaceae</taxon>
        <taxon>Serratia</taxon>
    </lineage>
</organism>
<dbReference type="GO" id="GO:0046872">
    <property type="term" value="F:metal ion binding"/>
    <property type="evidence" value="ECO:0007669"/>
    <property type="project" value="UniProtKB-UniRule"/>
</dbReference>
<dbReference type="Pfam" id="PF16485">
    <property type="entry name" value="PLN_propep"/>
    <property type="match status" value="1"/>
</dbReference>
<evidence type="ECO:0000259" key="9">
    <source>
        <dbReference type="Pfam" id="PF01447"/>
    </source>
</evidence>
<evidence type="ECO:0000256" key="7">
    <source>
        <dbReference type="RuleBase" id="RU366073"/>
    </source>
</evidence>
<evidence type="ECO:0000256" key="4">
    <source>
        <dbReference type="ARBA" id="ARBA00022801"/>
    </source>
</evidence>
<name>A0A3S4EWH5_SEROD</name>
<dbReference type="CDD" id="cd09597">
    <property type="entry name" value="M4_TLP"/>
    <property type="match status" value="1"/>
</dbReference>
<dbReference type="Gene3D" id="3.10.170.10">
    <property type="match status" value="1"/>
</dbReference>
<evidence type="ECO:0000256" key="3">
    <source>
        <dbReference type="ARBA" id="ARBA00022723"/>
    </source>
</evidence>
<dbReference type="InterPro" id="IPR013856">
    <property type="entry name" value="Peptidase_M4_domain"/>
</dbReference>
<keyword evidence="3" id="KW-0479">Metal-binding</keyword>
<dbReference type="InterPro" id="IPR052759">
    <property type="entry name" value="Metalloprotease_M4"/>
</dbReference>
<sequence>MPFTRSARTVIPPYILKRIVEHGSPPQRDCALHTLHHVQSLLGNMPLRAPSAKTATGGEVIRDIYDAQHGNQLPGKAVRKEGQPSNHDVAVDEAYDYLGVTYDFFWQAFKRNSLDNQGMVLTGSVHYGNEYQNAFWNGQQMVFGDGDGEIFNRFTIAIDVVAHELAHGVTESEAGLIYFQQAGALNESLSDVFGAMVKQFRLQQTADRADWLIGEGCWPRASMARVCDRCRRPAAPMTIRCSARIRSQPACATILKPKRITAAFISIRAFPTARSIWRQPRWVAIPGNRPALSGTTQCVIRRCRKMPTSPPLPLSPSNTPGNASVSRLRIRYNRPGNRSGWRDATAADPRSGQRH</sequence>
<dbReference type="InterPro" id="IPR001570">
    <property type="entry name" value="Peptidase_M4_C_domain"/>
</dbReference>
<evidence type="ECO:0000313" key="13">
    <source>
        <dbReference type="Proteomes" id="UP000281391"/>
    </source>
</evidence>
<dbReference type="GO" id="GO:0006508">
    <property type="term" value="P:proteolysis"/>
    <property type="evidence" value="ECO:0007669"/>
    <property type="project" value="UniProtKB-KW"/>
</dbReference>
<evidence type="ECO:0000256" key="1">
    <source>
        <dbReference type="ARBA" id="ARBA00009388"/>
    </source>
</evidence>
<protein>
    <recommendedName>
        <fullName evidence="7">Neutral metalloproteinase</fullName>
        <ecNumber evidence="7">3.4.24.-</ecNumber>
    </recommendedName>
</protein>
<dbReference type="Gene3D" id="1.10.390.10">
    <property type="entry name" value="Neutral Protease Domain 2"/>
    <property type="match status" value="1"/>
</dbReference>
<evidence type="ECO:0000259" key="10">
    <source>
        <dbReference type="Pfam" id="PF02868"/>
    </source>
</evidence>
<accession>A0A3S4EWH5</accession>
<evidence type="ECO:0000313" key="12">
    <source>
        <dbReference type="EMBL" id="VDZ59367.1"/>
    </source>
</evidence>
<feature type="region of interest" description="Disordered" evidence="8">
    <location>
        <begin position="331"/>
        <end position="355"/>
    </location>
</feature>
<proteinExistence type="inferred from homology"/>